<keyword evidence="3 5" id="KW-1133">Transmembrane helix</keyword>
<evidence type="ECO:0000313" key="7">
    <source>
        <dbReference type="EMBL" id="PPQ26030.1"/>
    </source>
</evidence>
<comment type="similarity">
    <text evidence="5">Belongs to the binding-protein-dependent transport system permease family.</text>
</comment>
<dbReference type="GO" id="GO:0005886">
    <property type="term" value="C:plasma membrane"/>
    <property type="evidence" value="ECO:0007669"/>
    <property type="project" value="UniProtKB-SubCell"/>
</dbReference>
<dbReference type="Gene3D" id="1.10.3720.10">
    <property type="entry name" value="MetI-like"/>
    <property type="match status" value="2"/>
</dbReference>
<organism evidence="7 8">
    <name type="scientific">Rhodoblastus sphagnicola</name>
    <dbReference type="NCBI Taxonomy" id="333368"/>
    <lineage>
        <taxon>Bacteria</taxon>
        <taxon>Pseudomonadati</taxon>
        <taxon>Pseudomonadota</taxon>
        <taxon>Alphaproteobacteria</taxon>
        <taxon>Hyphomicrobiales</taxon>
        <taxon>Rhodoblastaceae</taxon>
        <taxon>Rhodoblastus</taxon>
    </lineage>
</organism>
<sequence length="579" mass="64264">MTSRFVAFTSLGRRALPNQWDFIALAVVVAAFVAVAKGSVGMTAPLTAPVTADLSLDYANLPYYALRTTLRMFAALSASLVFTFTYATLAAKSRRAEMVLIPLLDVLQSVPVLGFLSFTVTFFLGLFPGSTMGAELAAIFAIFTSQAWNMAFSFYQSLRTVPRDLEEVAEGYHFSPWQKFWQLEAPFAMPSLIWNMMMSMSGGWFFVVASEAISVGDTTIKLPGIGSYLALAIDAKRIDAVLAAVGVVVLVILAYDQFLFRPIVAFAAKFRVELSAGQTQEESWVRQLFLRTRFLRALVTTPARILDRIALLRLDMPHSEGLRLRWSGQAVTRIQDAIWFIAIAAMVGYSLYQVFEFVSEKLSLGDLRETVILTTYTMIRVFVLIVFASLFWVPISIFIGLRPRLAEKVQPMAQFLAAFPANVLFPIAVVLVVKFSLNPDIWLSGLIVFGTQWYIVFNVIGGAMAFPNDLREASVNYGIKGKYWWKDVILPAVFPYYVTGALTASGGSWNAAIVAEYVKWGDDKVAAHGIGAYIAQATEAGDYPKIVLGVAVMSIFVILFNRLLWRPLFALGERRLRIN</sequence>
<evidence type="ECO:0000256" key="3">
    <source>
        <dbReference type="ARBA" id="ARBA00022989"/>
    </source>
</evidence>
<feature type="transmembrane region" description="Helical" evidence="5">
    <location>
        <begin position="337"/>
        <end position="355"/>
    </location>
</feature>
<keyword evidence="8" id="KW-1185">Reference proteome</keyword>
<evidence type="ECO:0000313" key="8">
    <source>
        <dbReference type="Proteomes" id="UP000239089"/>
    </source>
</evidence>
<feature type="transmembrane region" description="Helical" evidence="5">
    <location>
        <begin position="413"/>
        <end position="435"/>
    </location>
</feature>
<dbReference type="PROSITE" id="PS50928">
    <property type="entry name" value="ABC_TM1"/>
    <property type="match status" value="2"/>
</dbReference>
<protein>
    <submittedName>
        <fullName evidence="7">Sulfonate ABC transporter permease</fullName>
    </submittedName>
</protein>
<dbReference type="RefSeq" id="WP_104510748.1">
    <property type="nucleotide sequence ID" value="NZ_JACIGC010000002.1"/>
</dbReference>
<dbReference type="SUPFAM" id="SSF161098">
    <property type="entry name" value="MetI-like"/>
    <property type="match status" value="2"/>
</dbReference>
<comment type="caution">
    <text evidence="7">The sequence shown here is derived from an EMBL/GenBank/DDBJ whole genome shotgun (WGS) entry which is preliminary data.</text>
</comment>
<evidence type="ECO:0000256" key="2">
    <source>
        <dbReference type="ARBA" id="ARBA00022692"/>
    </source>
</evidence>
<dbReference type="PANTHER" id="PTHR42744">
    <property type="entry name" value="BINDING-PROTEIN-DEPENDENT TRANSPORT SYSTEMS INNER MEMBRANE COMPONENT"/>
    <property type="match status" value="1"/>
</dbReference>
<dbReference type="CDD" id="cd06261">
    <property type="entry name" value="TM_PBP2"/>
    <property type="match status" value="2"/>
</dbReference>
<evidence type="ECO:0000256" key="4">
    <source>
        <dbReference type="ARBA" id="ARBA00023136"/>
    </source>
</evidence>
<dbReference type="Proteomes" id="UP000239089">
    <property type="component" value="Unassembled WGS sequence"/>
</dbReference>
<dbReference type="GO" id="GO:0055085">
    <property type="term" value="P:transmembrane transport"/>
    <property type="evidence" value="ECO:0007669"/>
    <property type="project" value="InterPro"/>
</dbReference>
<evidence type="ECO:0000256" key="1">
    <source>
        <dbReference type="ARBA" id="ARBA00004651"/>
    </source>
</evidence>
<dbReference type="InterPro" id="IPR035906">
    <property type="entry name" value="MetI-like_sf"/>
</dbReference>
<dbReference type="OrthoDB" id="9806809at2"/>
<comment type="subcellular location">
    <subcellularLocation>
        <location evidence="1 5">Cell membrane</location>
        <topology evidence="1 5">Multi-pass membrane protein</topology>
    </subcellularLocation>
</comment>
<keyword evidence="5" id="KW-0813">Transport</keyword>
<evidence type="ECO:0000259" key="6">
    <source>
        <dbReference type="PROSITE" id="PS50928"/>
    </source>
</evidence>
<feature type="transmembrane region" description="Helical" evidence="5">
    <location>
        <begin position="136"/>
        <end position="155"/>
    </location>
</feature>
<feature type="transmembrane region" description="Helical" evidence="5">
    <location>
        <begin position="20"/>
        <end position="44"/>
    </location>
</feature>
<accession>A0A2S6MUJ0</accession>
<feature type="transmembrane region" description="Helical" evidence="5">
    <location>
        <begin position="64"/>
        <end position="87"/>
    </location>
</feature>
<feature type="domain" description="ABC transmembrane type-1" evidence="6">
    <location>
        <begin position="374"/>
        <end position="564"/>
    </location>
</feature>
<feature type="transmembrane region" description="Helical" evidence="5">
    <location>
        <begin position="375"/>
        <end position="401"/>
    </location>
</feature>
<feature type="transmembrane region" description="Helical" evidence="5">
    <location>
        <begin position="240"/>
        <end position="260"/>
    </location>
</feature>
<keyword evidence="2 5" id="KW-0812">Transmembrane</keyword>
<dbReference type="AlphaFoldDB" id="A0A2S6MUJ0"/>
<name>A0A2S6MUJ0_9HYPH</name>
<feature type="transmembrane region" description="Helical" evidence="5">
    <location>
        <begin position="546"/>
        <end position="565"/>
    </location>
</feature>
<proteinExistence type="inferred from homology"/>
<dbReference type="EMBL" id="NHSJ01000138">
    <property type="protein sequence ID" value="PPQ26030.1"/>
    <property type="molecule type" value="Genomic_DNA"/>
</dbReference>
<feature type="transmembrane region" description="Helical" evidence="5">
    <location>
        <begin position="99"/>
        <end position="124"/>
    </location>
</feature>
<dbReference type="InterPro" id="IPR000515">
    <property type="entry name" value="MetI-like"/>
</dbReference>
<reference evidence="7 8" key="1">
    <citation type="journal article" date="2018" name="Arch. Microbiol.">
        <title>New insights into the metabolic potential of the phototrophic purple bacterium Rhodopila globiformis DSM 161(T) from its draft genome sequence and evidence for a vanadium-dependent nitrogenase.</title>
        <authorList>
            <person name="Imhoff J.F."/>
            <person name="Rahn T."/>
            <person name="Kunzel S."/>
            <person name="Neulinger S.C."/>
        </authorList>
    </citation>
    <scope>NUCLEOTIDE SEQUENCE [LARGE SCALE GENOMIC DNA]</scope>
    <source>
        <strain evidence="7 8">DSM 16996</strain>
    </source>
</reference>
<dbReference type="PANTHER" id="PTHR42744:SF1">
    <property type="entry name" value="BINDING-PROTEIN-DEPENDENT TRANSPORT SYSTEMS INNER MEMBRANE COMPONENT"/>
    <property type="match status" value="1"/>
</dbReference>
<dbReference type="Pfam" id="PF00528">
    <property type="entry name" value="BPD_transp_1"/>
    <property type="match status" value="2"/>
</dbReference>
<feature type="transmembrane region" description="Helical" evidence="5">
    <location>
        <begin position="441"/>
        <end position="467"/>
    </location>
</feature>
<evidence type="ECO:0000256" key="5">
    <source>
        <dbReference type="RuleBase" id="RU363032"/>
    </source>
</evidence>
<gene>
    <name evidence="7" type="ORF">CCR94_23700</name>
</gene>
<keyword evidence="4 5" id="KW-0472">Membrane</keyword>
<feature type="domain" description="ABC transmembrane type-1" evidence="6">
    <location>
        <begin position="65"/>
        <end position="260"/>
    </location>
</feature>